<evidence type="ECO:0000313" key="2">
    <source>
        <dbReference type="Proteomes" id="UP001057402"/>
    </source>
</evidence>
<evidence type="ECO:0000313" key="1">
    <source>
        <dbReference type="EMBL" id="KAI4311251.1"/>
    </source>
</evidence>
<comment type="caution">
    <text evidence="1">The sequence shown here is derived from an EMBL/GenBank/DDBJ whole genome shotgun (WGS) entry which is preliminary data.</text>
</comment>
<proteinExistence type="predicted"/>
<sequence>MTDSLDDSISPVQTPSVYWRIFVANSIVQVKKGVMCLGFVDSRSEPRTSIIIGGRQLEDNLLQFDLVKFRLGFSLSLLFKRTACGNFNFASTGRGCENFDVI</sequence>
<name>A0ACB9LIQ3_9MYRT</name>
<organism evidence="1 2">
    <name type="scientific">Melastoma candidum</name>
    <dbReference type="NCBI Taxonomy" id="119954"/>
    <lineage>
        <taxon>Eukaryota</taxon>
        <taxon>Viridiplantae</taxon>
        <taxon>Streptophyta</taxon>
        <taxon>Embryophyta</taxon>
        <taxon>Tracheophyta</taxon>
        <taxon>Spermatophyta</taxon>
        <taxon>Magnoliopsida</taxon>
        <taxon>eudicotyledons</taxon>
        <taxon>Gunneridae</taxon>
        <taxon>Pentapetalae</taxon>
        <taxon>rosids</taxon>
        <taxon>malvids</taxon>
        <taxon>Myrtales</taxon>
        <taxon>Melastomataceae</taxon>
        <taxon>Melastomatoideae</taxon>
        <taxon>Melastomateae</taxon>
        <taxon>Melastoma</taxon>
    </lineage>
</organism>
<dbReference type="EMBL" id="CM042890">
    <property type="protein sequence ID" value="KAI4311251.1"/>
    <property type="molecule type" value="Genomic_DNA"/>
</dbReference>
<gene>
    <name evidence="1" type="ORF">MLD38_036160</name>
</gene>
<reference evidence="2" key="1">
    <citation type="journal article" date="2023" name="Front. Plant Sci.">
        <title>Chromosomal-level genome assembly of Melastoma candidum provides insights into trichome evolution.</title>
        <authorList>
            <person name="Zhong Y."/>
            <person name="Wu W."/>
            <person name="Sun C."/>
            <person name="Zou P."/>
            <person name="Liu Y."/>
            <person name="Dai S."/>
            <person name="Zhou R."/>
        </authorList>
    </citation>
    <scope>NUCLEOTIDE SEQUENCE [LARGE SCALE GENOMIC DNA]</scope>
</reference>
<protein>
    <submittedName>
        <fullName evidence="1">Uncharacterized protein</fullName>
    </submittedName>
</protein>
<dbReference type="Proteomes" id="UP001057402">
    <property type="component" value="Chromosome 11"/>
</dbReference>
<keyword evidence="2" id="KW-1185">Reference proteome</keyword>
<accession>A0ACB9LIQ3</accession>